<dbReference type="InterPro" id="IPR002347">
    <property type="entry name" value="SDR_fam"/>
</dbReference>
<proteinExistence type="inferred from homology"/>
<dbReference type="Gene3D" id="3.40.50.720">
    <property type="entry name" value="NAD(P)-binding Rossmann-like Domain"/>
    <property type="match status" value="1"/>
</dbReference>
<organism evidence="3 4">
    <name type="scientific">Deminuibacter soli</name>
    <dbReference type="NCBI Taxonomy" id="2291815"/>
    <lineage>
        <taxon>Bacteria</taxon>
        <taxon>Pseudomonadati</taxon>
        <taxon>Bacteroidota</taxon>
        <taxon>Chitinophagia</taxon>
        <taxon>Chitinophagales</taxon>
        <taxon>Chitinophagaceae</taxon>
        <taxon>Deminuibacter</taxon>
    </lineage>
</organism>
<dbReference type="OrthoDB" id="9787486at2"/>
<dbReference type="EMBL" id="QTJU01000004">
    <property type="protein sequence ID" value="RFM27805.1"/>
    <property type="molecule type" value="Genomic_DNA"/>
</dbReference>
<dbReference type="PANTHER" id="PTHR43477">
    <property type="entry name" value="DIHYDROANTICAPSIN 7-DEHYDROGENASE"/>
    <property type="match status" value="1"/>
</dbReference>
<evidence type="ECO:0000256" key="1">
    <source>
        <dbReference type="ARBA" id="ARBA00006484"/>
    </source>
</evidence>
<dbReference type="RefSeq" id="WP_116847882.1">
    <property type="nucleotide sequence ID" value="NZ_QTJU01000004.1"/>
</dbReference>
<evidence type="ECO:0000313" key="3">
    <source>
        <dbReference type="EMBL" id="RFM27805.1"/>
    </source>
</evidence>
<gene>
    <name evidence="3" type="ORF">DXN05_14000</name>
</gene>
<accession>A0A3E1NIN8</accession>
<dbReference type="PANTHER" id="PTHR43477:SF1">
    <property type="entry name" value="DIHYDROANTICAPSIN 7-DEHYDROGENASE"/>
    <property type="match status" value="1"/>
</dbReference>
<keyword evidence="2" id="KW-0560">Oxidoreductase</keyword>
<evidence type="ECO:0000256" key="2">
    <source>
        <dbReference type="ARBA" id="ARBA00023002"/>
    </source>
</evidence>
<keyword evidence="4" id="KW-1185">Reference proteome</keyword>
<dbReference type="AlphaFoldDB" id="A0A3E1NIN8"/>
<dbReference type="SUPFAM" id="SSF51735">
    <property type="entry name" value="NAD(P)-binding Rossmann-fold domains"/>
    <property type="match status" value="1"/>
</dbReference>
<evidence type="ECO:0000313" key="4">
    <source>
        <dbReference type="Proteomes" id="UP000261284"/>
    </source>
</evidence>
<reference evidence="3 4" key="1">
    <citation type="submission" date="2018-08" db="EMBL/GenBank/DDBJ databases">
        <title>Chitinophagaceae sp. K23C18032701, a novel bacterium isolated from forest soil.</title>
        <authorList>
            <person name="Wang C."/>
        </authorList>
    </citation>
    <scope>NUCLEOTIDE SEQUENCE [LARGE SCALE GENOMIC DNA]</scope>
    <source>
        <strain evidence="3 4">K23C18032701</strain>
    </source>
</reference>
<dbReference type="Pfam" id="PF13561">
    <property type="entry name" value="adh_short_C2"/>
    <property type="match status" value="1"/>
</dbReference>
<protein>
    <submittedName>
        <fullName evidence="3">Short chain dehydrogenase</fullName>
    </submittedName>
</protein>
<dbReference type="CDD" id="cd11731">
    <property type="entry name" value="Lin1944_like_SDR_c"/>
    <property type="match status" value="1"/>
</dbReference>
<dbReference type="NCBIfam" id="NF005754">
    <property type="entry name" value="PRK07578.1"/>
    <property type="match status" value="1"/>
</dbReference>
<comment type="caution">
    <text evidence="3">The sequence shown here is derived from an EMBL/GenBank/DDBJ whole genome shotgun (WGS) entry which is preliminary data.</text>
</comment>
<sequence length="200" mass="20858">MKIVLIGGTGTIGKRVAAALAPGNELIIAGRNSGDIQVDIASAASIENMFRELVTVDACICTAGTGYYGDFHTMTQEHMMPGIGNKLLGQVNLVLIGKNYLSEGGSFTLTSGIAAEHPARNGATVAMLNGAVNSFVLAASQELKKDQRINVVSPGLVADSRERYGALFPGYNLAPMDKVANAYVLSVLGAVNGKILKVYA</sequence>
<dbReference type="Proteomes" id="UP000261284">
    <property type="component" value="Unassembled WGS sequence"/>
</dbReference>
<dbReference type="InterPro" id="IPR036291">
    <property type="entry name" value="NAD(P)-bd_dom_sf"/>
</dbReference>
<name>A0A3E1NIN8_9BACT</name>
<dbReference type="InterPro" id="IPR051122">
    <property type="entry name" value="SDR_DHRS6-like"/>
</dbReference>
<dbReference type="GO" id="GO:0016491">
    <property type="term" value="F:oxidoreductase activity"/>
    <property type="evidence" value="ECO:0007669"/>
    <property type="project" value="UniProtKB-KW"/>
</dbReference>
<comment type="similarity">
    <text evidence="1">Belongs to the short-chain dehydrogenases/reductases (SDR) family.</text>
</comment>